<dbReference type="Gene3D" id="3.40.1000.70">
    <property type="entry name" value="PknH-like extracellular domain"/>
    <property type="match status" value="1"/>
</dbReference>
<evidence type="ECO:0000256" key="10">
    <source>
        <dbReference type="ARBA" id="ARBA00022989"/>
    </source>
</evidence>
<feature type="compositionally biased region" description="Pro residues" evidence="14">
    <location>
        <begin position="335"/>
        <end position="344"/>
    </location>
</feature>
<feature type="domain" description="Protein kinase" evidence="16">
    <location>
        <begin position="12"/>
        <end position="275"/>
    </location>
</feature>
<dbReference type="GO" id="GO:0004674">
    <property type="term" value="F:protein serine/threonine kinase activity"/>
    <property type="evidence" value="ECO:0007669"/>
    <property type="project" value="UniProtKB-KW"/>
</dbReference>
<evidence type="ECO:0000256" key="14">
    <source>
        <dbReference type="SAM" id="MobiDB-lite"/>
    </source>
</evidence>
<dbReference type="InterPro" id="IPR000719">
    <property type="entry name" value="Prot_kinase_dom"/>
</dbReference>
<dbReference type="SMART" id="SM00220">
    <property type="entry name" value="S_TKc"/>
    <property type="match status" value="1"/>
</dbReference>
<evidence type="ECO:0000313" key="18">
    <source>
        <dbReference type="Proteomes" id="UP000465785"/>
    </source>
</evidence>
<dbReference type="PANTHER" id="PTHR43289">
    <property type="entry name" value="MITOGEN-ACTIVATED PROTEIN KINASE KINASE KINASE 20-RELATED"/>
    <property type="match status" value="1"/>
</dbReference>
<sequence length="605" mass="63368">MALSPGMTVAGYTIEAVLGAGGMGTVYKARNPALPRSDALKVLSEGLSRDDHFRARFLREADLAATLDHPNIVTVYTRGETEDGQLWIAMQYVDGSDAEKETRARRMTPPRAVHIVGEVAKALDYAHRRQLLHRDVKPANFLLSSDDERVFLADFGIARALDDATNLTATGMVVATIAYAAPESLSGYTVDGRADIYSLGCSLFDLLTQRSPFGNSGGMAATMAAHLNDPPPRATDLVPALPAAIDHVIARAMAKNPDDRYQSARDFAAAAERAIDEQTVALRPAPTRQAPRPWPDPPRAAPPTGPPPYARPAVRPNAQLTGPSFPGGQQAYRPQPQPSAPPSVVPQGRPDRFGGKGRILGIGAAAAAAIAVIVVLVLALSGGDHSGSTAASTETTAARTTTSRAPATSEPAPAPPAQANIPDDALPGLLLSANDVSGRMNKPGMTAMPTEYAPLAGSVTPPNCTGAWGPAYQATYDGSGFTSMVIQGVFSDPTHKLVQAVTAFPDANAAKMFYDRQAADWNACKDSHIRFEYQGASTEADLGAPSTTAGVMTMKLTPTTSATAGQQCERNMALRANVIVDVRACSPTVGSSGLSIASAIADKIK</sequence>
<evidence type="ECO:0000256" key="4">
    <source>
        <dbReference type="ARBA" id="ARBA00022527"/>
    </source>
</evidence>
<feature type="region of interest" description="Disordered" evidence="14">
    <location>
        <begin position="277"/>
        <end position="352"/>
    </location>
</feature>
<feature type="compositionally biased region" description="Pro residues" evidence="14">
    <location>
        <begin position="292"/>
        <end position="310"/>
    </location>
</feature>
<dbReference type="RefSeq" id="WP_163732677.1">
    <property type="nucleotide sequence ID" value="NZ_AP022601.1"/>
</dbReference>
<keyword evidence="9" id="KW-0067">ATP-binding</keyword>
<keyword evidence="18" id="KW-1185">Reference proteome</keyword>
<dbReference type="Proteomes" id="UP000465785">
    <property type="component" value="Chromosome"/>
</dbReference>
<dbReference type="EMBL" id="AP022601">
    <property type="protein sequence ID" value="BBY94703.1"/>
    <property type="molecule type" value="Genomic_DNA"/>
</dbReference>
<organism evidence="17 18">
    <name type="scientific">Mycobacterium gallinarum</name>
    <dbReference type="NCBI Taxonomy" id="39689"/>
    <lineage>
        <taxon>Bacteria</taxon>
        <taxon>Bacillati</taxon>
        <taxon>Actinomycetota</taxon>
        <taxon>Actinomycetes</taxon>
        <taxon>Mycobacteriales</taxon>
        <taxon>Mycobacteriaceae</taxon>
        <taxon>Mycobacterium</taxon>
    </lineage>
</organism>
<dbReference type="KEGG" id="mgau:MGALJ_43720"/>
<dbReference type="Pfam" id="PF00069">
    <property type="entry name" value="Pkinase"/>
    <property type="match status" value="1"/>
</dbReference>
<evidence type="ECO:0000256" key="6">
    <source>
        <dbReference type="ARBA" id="ARBA00022692"/>
    </source>
</evidence>
<evidence type="ECO:0000256" key="1">
    <source>
        <dbReference type="ARBA" id="ARBA00004162"/>
    </source>
</evidence>
<gene>
    <name evidence="17" type="ORF">MGALJ_43720</name>
</gene>
<dbReference type="CDD" id="cd14014">
    <property type="entry name" value="STKc_PknB_like"/>
    <property type="match status" value="1"/>
</dbReference>
<keyword evidence="4" id="KW-0723">Serine/threonine-protein kinase</keyword>
<dbReference type="Gene3D" id="3.30.200.20">
    <property type="entry name" value="Phosphorylase Kinase, domain 1"/>
    <property type="match status" value="1"/>
</dbReference>
<dbReference type="GO" id="GO:0005886">
    <property type="term" value="C:plasma membrane"/>
    <property type="evidence" value="ECO:0007669"/>
    <property type="project" value="UniProtKB-SubCell"/>
</dbReference>
<evidence type="ECO:0000256" key="8">
    <source>
        <dbReference type="ARBA" id="ARBA00022777"/>
    </source>
</evidence>
<evidence type="ECO:0000256" key="2">
    <source>
        <dbReference type="ARBA" id="ARBA00012513"/>
    </source>
</evidence>
<feature type="transmembrane region" description="Helical" evidence="15">
    <location>
        <begin position="359"/>
        <end position="380"/>
    </location>
</feature>
<dbReference type="Pfam" id="PF14032">
    <property type="entry name" value="PknH_C"/>
    <property type="match status" value="1"/>
</dbReference>
<dbReference type="PROSITE" id="PS50011">
    <property type="entry name" value="PROTEIN_KINASE_DOM"/>
    <property type="match status" value="1"/>
</dbReference>
<comment type="subcellular location">
    <subcellularLocation>
        <location evidence="1">Cell membrane</location>
        <topology evidence="1">Single-pass membrane protein</topology>
    </subcellularLocation>
</comment>
<keyword evidence="5" id="KW-0808">Transferase</keyword>
<dbReference type="AlphaFoldDB" id="A0A9W4FHF8"/>
<dbReference type="InterPro" id="IPR038232">
    <property type="entry name" value="PknH-like_Extracell_sf"/>
</dbReference>
<keyword evidence="7" id="KW-0547">Nucleotide-binding</keyword>
<feature type="compositionally biased region" description="Low complexity" evidence="14">
    <location>
        <begin position="384"/>
        <end position="411"/>
    </location>
</feature>
<dbReference type="SUPFAM" id="SSF56112">
    <property type="entry name" value="Protein kinase-like (PK-like)"/>
    <property type="match status" value="1"/>
</dbReference>
<evidence type="ECO:0000256" key="13">
    <source>
        <dbReference type="ARBA" id="ARBA00048679"/>
    </source>
</evidence>
<comment type="catalytic activity">
    <reaction evidence="12">
        <text>L-threonyl-[protein] + ATP = O-phospho-L-threonyl-[protein] + ADP + H(+)</text>
        <dbReference type="Rhea" id="RHEA:46608"/>
        <dbReference type="Rhea" id="RHEA-COMP:11060"/>
        <dbReference type="Rhea" id="RHEA-COMP:11605"/>
        <dbReference type="ChEBI" id="CHEBI:15378"/>
        <dbReference type="ChEBI" id="CHEBI:30013"/>
        <dbReference type="ChEBI" id="CHEBI:30616"/>
        <dbReference type="ChEBI" id="CHEBI:61977"/>
        <dbReference type="ChEBI" id="CHEBI:456216"/>
        <dbReference type="EC" id="2.7.11.1"/>
    </reaction>
</comment>
<evidence type="ECO:0000256" key="15">
    <source>
        <dbReference type="SAM" id="Phobius"/>
    </source>
</evidence>
<comment type="catalytic activity">
    <reaction evidence="13">
        <text>L-seryl-[protein] + ATP = O-phospho-L-seryl-[protein] + ADP + H(+)</text>
        <dbReference type="Rhea" id="RHEA:17989"/>
        <dbReference type="Rhea" id="RHEA-COMP:9863"/>
        <dbReference type="Rhea" id="RHEA-COMP:11604"/>
        <dbReference type="ChEBI" id="CHEBI:15378"/>
        <dbReference type="ChEBI" id="CHEBI:29999"/>
        <dbReference type="ChEBI" id="CHEBI:30616"/>
        <dbReference type="ChEBI" id="CHEBI:83421"/>
        <dbReference type="ChEBI" id="CHEBI:456216"/>
        <dbReference type="EC" id="2.7.11.1"/>
    </reaction>
</comment>
<evidence type="ECO:0000256" key="3">
    <source>
        <dbReference type="ARBA" id="ARBA00022475"/>
    </source>
</evidence>
<dbReference type="PROSITE" id="PS00108">
    <property type="entry name" value="PROTEIN_KINASE_ST"/>
    <property type="match status" value="1"/>
</dbReference>
<dbReference type="FunFam" id="1.10.510.10:FF:000021">
    <property type="entry name" value="Serine/threonine protein kinase"/>
    <property type="match status" value="1"/>
</dbReference>
<evidence type="ECO:0000256" key="5">
    <source>
        <dbReference type="ARBA" id="ARBA00022679"/>
    </source>
</evidence>
<evidence type="ECO:0000256" key="9">
    <source>
        <dbReference type="ARBA" id="ARBA00022840"/>
    </source>
</evidence>
<reference evidence="17 18" key="1">
    <citation type="journal article" date="2019" name="Emerg. Microbes Infect.">
        <title>Comprehensive subspecies identification of 175 nontuberculous mycobacteria species based on 7547 genomic profiles.</title>
        <authorList>
            <person name="Matsumoto Y."/>
            <person name="Kinjo T."/>
            <person name="Motooka D."/>
            <person name="Nabeya D."/>
            <person name="Jung N."/>
            <person name="Uechi K."/>
            <person name="Horii T."/>
            <person name="Iida T."/>
            <person name="Fujita J."/>
            <person name="Nakamura S."/>
        </authorList>
    </citation>
    <scope>NUCLEOTIDE SEQUENCE [LARGE SCALE GENOMIC DNA]</scope>
    <source>
        <strain evidence="17 18">JCM 6399</strain>
    </source>
</reference>
<dbReference type="InterPro" id="IPR011009">
    <property type="entry name" value="Kinase-like_dom_sf"/>
</dbReference>
<keyword evidence="11 15" id="KW-0472">Membrane</keyword>
<dbReference type="InterPro" id="IPR026954">
    <property type="entry name" value="PknH-like_Extracell"/>
</dbReference>
<evidence type="ECO:0000256" key="7">
    <source>
        <dbReference type="ARBA" id="ARBA00022741"/>
    </source>
</evidence>
<evidence type="ECO:0000313" key="17">
    <source>
        <dbReference type="EMBL" id="BBY94703.1"/>
    </source>
</evidence>
<keyword evidence="3" id="KW-1003">Cell membrane</keyword>
<dbReference type="GO" id="GO:0005524">
    <property type="term" value="F:ATP binding"/>
    <property type="evidence" value="ECO:0007669"/>
    <property type="project" value="UniProtKB-KW"/>
</dbReference>
<protein>
    <recommendedName>
        <fullName evidence="2">non-specific serine/threonine protein kinase</fullName>
        <ecNumber evidence="2">2.7.11.1</ecNumber>
    </recommendedName>
</protein>
<dbReference type="Gene3D" id="1.10.510.10">
    <property type="entry name" value="Transferase(Phosphotransferase) domain 1"/>
    <property type="match status" value="1"/>
</dbReference>
<keyword evidence="6 15" id="KW-0812">Transmembrane</keyword>
<keyword evidence="10 15" id="KW-1133">Transmembrane helix</keyword>
<evidence type="ECO:0000256" key="11">
    <source>
        <dbReference type="ARBA" id="ARBA00023136"/>
    </source>
</evidence>
<dbReference type="InterPro" id="IPR008271">
    <property type="entry name" value="Ser/Thr_kinase_AS"/>
</dbReference>
<evidence type="ECO:0000259" key="16">
    <source>
        <dbReference type="PROSITE" id="PS50011"/>
    </source>
</evidence>
<accession>A0A9W4FHF8</accession>
<evidence type="ECO:0000256" key="12">
    <source>
        <dbReference type="ARBA" id="ARBA00047899"/>
    </source>
</evidence>
<feature type="region of interest" description="Disordered" evidence="14">
    <location>
        <begin position="384"/>
        <end position="428"/>
    </location>
</feature>
<name>A0A9W4FHF8_9MYCO</name>
<dbReference type="PANTHER" id="PTHR43289:SF6">
    <property type="entry name" value="SERINE_THREONINE-PROTEIN KINASE NEKL-3"/>
    <property type="match status" value="1"/>
</dbReference>
<keyword evidence="8" id="KW-0418">Kinase</keyword>
<dbReference type="GO" id="GO:0080090">
    <property type="term" value="P:regulation of primary metabolic process"/>
    <property type="evidence" value="ECO:0007669"/>
    <property type="project" value="UniProtKB-ARBA"/>
</dbReference>
<proteinExistence type="predicted"/>
<dbReference type="EC" id="2.7.11.1" evidence="2"/>